<accession>A0A0L6VHK0</accession>
<name>A0A0L6VHK0_9BASI</name>
<dbReference type="EMBL" id="LAVV01006390">
    <property type="protein sequence ID" value="KNZ60194.1"/>
    <property type="molecule type" value="Genomic_DNA"/>
</dbReference>
<proteinExistence type="predicted"/>
<dbReference type="AlphaFoldDB" id="A0A0L6VHK0"/>
<evidence type="ECO:0000313" key="1">
    <source>
        <dbReference type="EMBL" id="KNZ60194.1"/>
    </source>
</evidence>
<protein>
    <submittedName>
        <fullName evidence="1">Uncharacterized protein</fullName>
    </submittedName>
</protein>
<dbReference type="VEuPathDB" id="FungiDB:VP01_1598g4"/>
<organism evidence="1 2">
    <name type="scientific">Puccinia sorghi</name>
    <dbReference type="NCBI Taxonomy" id="27349"/>
    <lineage>
        <taxon>Eukaryota</taxon>
        <taxon>Fungi</taxon>
        <taxon>Dikarya</taxon>
        <taxon>Basidiomycota</taxon>
        <taxon>Pucciniomycotina</taxon>
        <taxon>Pucciniomycetes</taxon>
        <taxon>Pucciniales</taxon>
        <taxon>Pucciniaceae</taxon>
        <taxon>Puccinia</taxon>
    </lineage>
</organism>
<sequence>MCQKIYICKHVELGSLARACCMSMAYKSLDEHLLENSWKEMRIKRIHILYSRPTKMVTCLRSNVVNWLKILHSMTHYTNRMTFGGCFHGTHMKYMASQVKLRMILVVTCVDFKLKNQPDLLPNSSCYMNKLENEVIHAQRLNFCLEMIITDFSYGHHFMTLIFLCYDHIENVKKSLVSEPPSISQSNSIRTAKTIIDITQKLNKTNTTLPNKKKKPTQTFPYLVAGGSLKQPHTLELGRPTKDPLKVNPLFSSLEDELLPLTLSPKPVFKSLNATVSSFCLWVLFNDIEETPLPTAEILMTALSKNFSAESQHALHNQTYSFTWLFLKALCNQFTKELLNLCTTYSQHTKRYQLSIGPTLVILENEDAKKKKKNEKKQKMKNLAHIKDRSKVIGIIYMYNNINFSFQNSRNLNYVFFKFFFWRSKSGCEIGEIKGLILGLENPLHLITKNHCWFGTYITSKQNSLNDKP</sequence>
<gene>
    <name evidence="1" type="ORF">VP01_1598g4</name>
</gene>
<evidence type="ECO:0000313" key="2">
    <source>
        <dbReference type="Proteomes" id="UP000037035"/>
    </source>
</evidence>
<keyword evidence="2" id="KW-1185">Reference proteome</keyword>
<reference evidence="1 2" key="1">
    <citation type="submission" date="2015-08" db="EMBL/GenBank/DDBJ databases">
        <title>Next Generation Sequencing and Analysis of the Genome of Puccinia sorghi L Schw, the Causal Agent of Maize Common Rust.</title>
        <authorList>
            <person name="Rochi L."/>
            <person name="Burguener G."/>
            <person name="Darino M."/>
            <person name="Turjanski A."/>
            <person name="Kreff E."/>
            <person name="Dieguez M.J."/>
            <person name="Sacco F."/>
        </authorList>
    </citation>
    <scope>NUCLEOTIDE SEQUENCE [LARGE SCALE GENOMIC DNA]</scope>
    <source>
        <strain evidence="1 2">RO10H11247</strain>
    </source>
</reference>
<dbReference type="Proteomes" id="UP000037035">
    <property type="component" value="Unassembled WGS sequence"/>
</dbReference>
<comment type="caution">
    <text evidence="1">The sequence shown here is derived from an EMBL/GenBank/DDBJ whole genome shotgun (WGS) entry which is preliminary data.</text>
</comment>